<comment type="caution">
    <text evidence="1">The sequence shown here is derived from an EMBL/GenBank/DDBJ whole genome shotgun (WGS) entry which is preliminary data.</text>
</comment>
<dbReference type="AlphaFoldDB" id="A0A8J6DP12"/>
<evidence type="ECO:0000313" key="1">
    <source>
        <dbReference type="EMBL" id="KAG8514775.1"/>
    </source>
</evidence>
<name>A0A8J6DP12_GALPY</name>
<accession>A0A8J6DP12</accession>
<sequence length="86" mass="9825">ENSLLQMGPTSTCTMKMTSYVNELAAWHQYRIHHPLPLDHPCTHSTPVPCSVLAWALLSCLEKILQYNTVLGFIRTSLRILQGIWF</sequence>
<dbReference type="EMBL" id="JAGFMF010011726">
    <property type="protein sequence ID" value="KAG8514775.1"/>
    <property type="molecule type" value="Genomic_DNA"/>
</dbReference>
<reference evidence="1" key="1">
    <citation type="journal article" date="2021" name="Evol. Appl.">
        <title>The genome of the Pyrenean desman and the effects of bottlenecks and inbreeding on the genomic landscape of an endangered species.</title>
        <authorList>
            <person name="Escoda L."/>
            <person name="Castresana J."/>
        </authorList>
    </citation>
    <scope>NUCLEOTIDE SEQUENCE</scope>
    <source>
        <strain evidence="1">IBE-C5619</strain>
    </source>
</reference>
<gene>
    <name evidence="1" type="ORF">J0S82_001874</name>
</gene>
<protein>
    <submittedName>
        <fullName evidence="1">Uncharacterized protein</fullName>
    </submittedName>
</protein>
<keyword evidence="2" id="KW-1185">Reference proteome</keyword>
<dbReference type="Proteomes" id="UP000700334">
    <property type="component" value="Unassembled WGS sequence"/>
</dbReference>
<feature type="non-terminal residue" evidence="1">
    <location>
        <position position="1"/>
    </location>
</feature>
<evidence type="ECO:0000313" key="2">
    <source>
        <dbReference type="Proteomes" id="UP000700334"/>
    </source>
</evidence>
<proteinExistence type="predicted"/>
<organism evidence="1 2">
    <name type="scientific">Galemys pyrenaicus</name>
    <name type="common">Iberian desman</name>
    <name type="synonym">Pyrenean desman</name>
    <dbReference type="NCBI Taxonomy" id="202257"/>
    <lineage>
        <taxon>Eukaryota</taxon>
        <taxon>Metazoa</taxon>
        <taxon>Chordata</taxon>
        <taxon>Craniata</taxon>
        <taxon>Vertebrata</taxon>
        <taxon>Euteleostomi</taxon>
        <taxon>Mammalia</taxon>
        <taxon>Eutheria</taxon>
        <taxon>Laurasiatheria</taxon>
        <taxon>Eulipotyphla</taxon>
        <taxon>Talpidae</taxon>
        <taxon>Galemys</taxon>
    </lineage>
</organism>